<accession>A0A1A9RIA8</accession>
<protein>
    <submittedName>
        <fullName evidence="2">Uncharacterized protein</fullName>
    </submittedName>
</protein>
<reference evidence="3" key="1">
    <citation type="submission" date="2016-05" db="EMBL/GenBank/DDBJ databases">
        <title>Draft genome of Corynebacterium afermentans subsp. afermentans LCDC 88199T.</title>
        <authorList>
            <person name="Bernier A.-M."/>
            <person name="Bernard K."/>
        </authorList>
    </citation>
    <scope>NUCLEOTIDE SEQUENCE [LARGE SCALE GENOMIC DNA]</scope>
    <source>
        <strain evidence="3">NML04-0072</strain>
    </source>
</reference>
<comment type="caution">
    <text evidence="2">The sequence shown here is derived from an EMBL/GenBank/DDBJ whole genome shotgun (WGS) entry which is preliminary data.</text>
</comment>
<gene>
    <name evidence="2" type="ORF">A7P90_05620</name>
</gene>
<dbReference type="EMBL" id="LXSG01000032">
    <property type="protein sequence ID" value="OAM18754.1"/>
    <property type="molecule type" value="Genomic_DNA"/>
</dbReference>
<evidence type="ECO:0000313" key="3">
    <source>
        <dbReference type="Proteomes" id="UP000077589"/>
    </source>
</evidence>
<proteinExistence type="predicted"/>
<evidence type="ECO:0000313" key="2">
    <source>
        <dbReference type="EMBL" id="OAM18754.1"/>
    </source>
</evidence>
<feature type="compositionally biased region" description="Low complexity" evidence="1">
    <location>
        <begin position="104"/>
        <end position="113"/>
    </location>
</feature>
<dbReference type="OrthoDB" id="10014919at2"/>
<name>A0A1A9RIA8_EIKCO</name>
<dbReference type="Proteomes" id="UP000077589">
    <property type="component" value="Unassembled WGS sequence"/>
</dbReference>
<feature type="region of interest" description="Disordered" evidence="1">
    <location>
        <begin position="98"/>
        <end position="145"/>
    </location>
</feature>
<evidence type="ECO:0000256" key="1">
    <source>
        <dbReference type="SAM" id="MobiDB-lite"/>
    </source>
</evidence>
<sequence length="145" mass="15523">MKQLPYYNDQPHAVFVGAVMIPPGHTRLVDAALLPQPEADPAPPSQPADPLVELLKGNVAQVVDAIPGLSIEDLTRLGDLEQTGGQRKGVLGAIAARLLDESSQQQDGGLQQPNQPPGVEETPKQDAEKDSEHPEQDTEQEQVAE</sequence>
<dbReference type="RefSeq" id="WP_064084034.1">
    <property type="nucleotide sequence ID" value="NZ_LXSG01000032.1"/>
</dbReference>
<organism evidence="2 3">
    <name type="scientific">Eikenella corrodens</name>
    <dbReference type="NCBI Taxonomy" id="539"/>
    <lineage>
        <taxon>Bacteria</taxon>
        <taxon>Pseudomonadati</taxon>
        <taxon>Pseudomonadota</taxon>
        <taxon>Betaproteobacteria</taxon>
        <taxon>Neisseriales</taxon>
        <taxon>Neisseriaceae</taxon>
        <taxon>Eikenella</taxon>
    </lineage>
</organism>
<dbReference type="AlphaFoldDB" id="A0A1A9RIA8"/>
<feature type="compositionally biased region" description="Basic and acidic residues" evidence="1">
    <location>
        <begin position="121"/>
        <end position="136"/>
    </location>
</feature>